<feature type="compositionally biased region" description="Low complexity" evidence="7">
    <location>
        <begin position="262"/>
        <end position="277"/>
    </location>
</feature>
<comment type="subcellular location">
    <subcellularLocation>
        <location evidence="2">Cell membrane</location>
    </subcellularLocation>
    <subcellularLocation>
        <location evidence="1">Membrane</location>
        <topology evidence="1">Multi-pass membrane protein</topology>
    </subcellularLocation>
</comment>
<feature type="compositionally biased region" description="Low complexity" evidence="7">
    <location>
        <begin position="469"/>
        <end position="485"/>
    </location>
</feature>
<keyword evidence="5 8" id="KW-1133">Transmembrane helix</keyword>
<evidence type="ECO:0000313" key="10">
    <source>
        <dbReference type="EMBL" id="KAA0177358.1"/>
    </source>
</evidence>
<feature type="compositionally biased region" description="Low complexity" evidence="7">
    <location>
        <begin position="493"/>
        <end position="503"/>
    </location>
</feature>
<reference evidence="10 11" key="1">
    <citation type="submission" date="2019-07" db="EMBL/GenBank/DDBJ databases">
        <title>Genomes of Cafeteria roenbergensis.</title>
        <authorList>
            <person name="Fischer M.G."/>
            <person name="Hackl T."/>
            <person name="Roman M."/>
        </authorList>
    </citation>
    <scope>NUCLEOTIDE SEQUENCE [LARGE SCALE GENOMIC DNA]</scope>
    <source>
        <strain evidence="10 11">E4-10P</strain>
    </source>
</reference>
<evidence type="ECO:0000256" key="3">
    <source>
        <dbReference type="ARBA" id="ARBA00022475"/>
    </source>
</evidence>
<feature type="compositionally biased region" description="Gly residues" evidence="7">
    <location>
        <begin position="238"/>
        <end position="247"/>
    </location>
</feature>
<feature type="transmembrane region" description="Helical" evidence="8">
    <location>
        <begin position="89"/>
        <end position="108"/>
    </location>
</feature>
<feature type="region of interest" description="Disordered" evidence="7">
    <location>
        <begin position="366"/>
        <end position="393"/>
    </location>
</feature>
<evidence type="ECO:0000256" key="2">
    <source>
        <dbReference type="ARBA" id="ARBA00004236"/>
    </source>
</evidence>
<keyword evidence="6 8" id="KW-0472">Membrane</keyword>
<feature type="compositionally biased region" description="Low complexity" evidence="7">
    <location>
        <begin position="370"/>
        <end position="384"/>
    </location>
</feature>
<feature type="compositionally biased region" description="Low complexity" evidence="7">
    <location>
        <begin position="713"/>
        <end position="729"/>
    </location>
</feature>
<dbReference type="InterPro" id="IPR006916">
    <property type="entry name" value="POPDC1-3"/>
</dbReference>
<protein>
    <recommendedName>
        <fullName evidence="9">POPDC1-3 domain-containing protein</fullName>
    </recommendedName>
</protein>
<dbReference type="Proteomes" id="UP000322899">
    <property type="component" value="Unassembled WGS sequence"/>
</dbReference>
<evidence type="ECO:0000256" key="6">
    <source>
        <dbReference type="ARBA" id="ARBA00023136"/>
    </source>
</evidence>
<feature type="compositionally biased region" description="Acidic residues" evidence="7">
    <location>
        <begin position="431"/>
        <end position="449"/>
    </location>
</feature>
<feature type="domain" description="POPDC1-3" evidence="9">
    <location>
        <begin position="49"/>
        <end position="150"/>
    </location>
</feature>
<feature type="region of interest" description="Disordered" evidence="7">
    <location>
        <begin position="423"/>
        <end position="616"/>
    </location>
</feature>
<feature type="region of interest" description="Disordered" evidence="7">
    <location>
        <begin position="1018"/>
        <end position="1042"/>
    </location>
</feature>
<sequence length="1042" mass="108170">MGPNAVQGKAKRIEQELADQAGKNKVWQVDSAPAEPSETVKRLRFVLGNLGYFCTLLGYTMEDMLWLRALMMCSGVLTIGFAALHSPPIWIPIFWCCVFFTINFMYIMRLLADRKEVEFSGLALDAYESAFQAHGFTPRQFQRLMQEGKGAFLEVFEGDALVLQGDPLRKVVFLVSGEADLVIGGRRVAAIKGGNFATSLQCLLEASDAAAAKEVAKRVAERQAEEQDEDDEEDVGHNGAGGGGGGAAAAAAVDLGPNPSEGGAARQAGAGAANPGGSRDGNGAAPARRGKRRLRQEAWMAAAVGDETAGPDQTGTGSGAPGPEGAAPGPDTVDQHLLQPVAASLAAGRRFNRRASRRVLAEENDDWVGGDSAPKPAAAASARGAMDDDLEAGEPEKLGDLLREAGHAFVEAGQAVGVLISEAVKERFQPSDDEDDDEDDDEEDEDDAGASEKHEAGAGAASAGGEGAPGAVAGAPARGPSASAPTLARRGRTASAGQTAEQGGEAGSSADGPASAVPASRGGADGAAGRAASDAAGSAAGGPDKPRKRKARRRRREDVVEDETGGELGQDPEELAATARARQRERRWEQRREDEQQRARKRLMGKRAGSSSQMALFVRETVHDAVEEELEELEEVQGELARRTEAEQRHTKAAAPEPDSQAASGQPEGAAAQAGAKAEGDAGQEAARGTAGPAAAGQGRSPGPTSAGGAGGAPANAAAGAAVAGSDGVVRSRHRRRRRHVEAGAADGEDAEVSFQSATAFVEAAEGRGERTRRKALERRRGAAAGQQRQAAHAAAGPSAGSGAAEEAGAPATPAAAAAPSPPPPAGQGAERPATGASVEGSAGAKPAAPPLPARAHHRTSSHRATASVLVASPEATVIVWDLDAMRAVIEREKPMRFPAMSMVASEMASRLLLTTRSIERTYQYRKELQRRIHAGSGMLRDADRQALQAWQVANHVTREEHEEALEAVGWTPSDFQAGWSASTAKVAAAKLRQRTGQGVRASMDWFTSRISGIIHQDASSPAANVRLGTPKPENAPPEHRA</sequence>
<evidence type="ECO:0000313" key="11">
    <source>
        <dbReference type="Proteomes" id="UP000322899"/>
    </source>
</evidence>
<feature type="compositionally biased region" description="Basic and acidic residues" evidence="7">
    <location>
        <begin position="640"/>
        <end position="650"/>
    </location>
</feature>
<dbReference type="EMBL" id="VLTO01000004">
    <property type="protein sequence ID" value="KAA0177358.1"/>
    <property type="molecule type" value="Genomic_DNA"/>
</dbReference>
<feature type="compositionally biased region" description="Acidic residues" evidence="7">
    <location>
        <begin position="628"/>
        <end position="637"/>
    </location>
</feature>
<name>A0A5A8EJJ1_CAFRO</name>
<feature type="compositionally biased region" description="Acidic residues" evidence="7">
    <location>
        <begin position="559"/>
        <end position="574"/>
    </location>
</feature>
<dbReference type="GO" id="GO:0030552">
    <property type="term" value="F:cAMP binding"/>
    <property type="evidence" value="ECO:0007669"/>
    <property type="project" value="TreeGrafter"/>
</dbReference>
<dbReference type="AlphaFoldDB" id="A0A5A8EJJ1"/>
<dbReference type="Pfam" id="PF04831">
    <property type="entry name" value="POPDC1-3"/>
    <property type="match status" value="1"/>
</dbReference>
<proteinExistence type="predicted"/>
<dbReference type="GO" id="GO:0005886">
    <property type="term" value="C:plasma membrane"/>
    <property type="evidence" value="ECO:0007669"/>
    <property type="project" value="UniProtKB-SubCell"/>
</dbReference>
<feature type="compositionally biased region" description="Basic residues" evidence="7">
    <location>
        <begin position="546"/>
        <end position="555"/>
    </location>
</feature>
<comment type="caution">
    <text evidence="10">The sequence shown here is derived from an EMBL/GenBank/DDBJ whole genome shotgun (WGS) entry which is preliminary data.</text>
</comment>
<organism evidence="10 11">
    <name type="scientific">Cafeteria roenbergensis</name>
    <name type="common">Marine flagellate</name>
    <dbReference type="NCBI Taxonomy" id="33653"/>
    <lineage>
        <taxon>Eukaryota</taxon>
        <taxon>Sar</taxon>
        <taxon>Stramenopiles</taxon>
        <taxon>Bigyra</taxon>
        <taxon>Opalozoa</taxon>
        <taxon>Bicosoecida</taxon>
        <taxon>Cafeteriaceae</taxon>
        <taxon>Cafeteria</taxon>
    </lineage>
</organism>
<feature type="compositionally biased region" description="Low complexity" evidence="7">
    <location>
        <begin position="519"/>
        <end position="543"/>
    </location>
</feature>
<feature type="transmembrane region" description="Helical" evidence="8">
    <location>
        <begin position="65"/>
        <end position="83"/>
    </location>
</feature>
<keyword evidence="4 8" id="KW-0812">Transmembrane</keyword>
<evidence type="ECO:0000256" key="5">
    <source>
        <dbReference type="ARBA" id="ARBA00022989"/>
    </source>
</evidence>
<evidence type="ECO:0000259" key="9">
    <source>
        <dbReference type="Pfam" id="PF04831"/>
    </source>
</evidence>
<evidence type="ECO:0000256" key="4">
    <source>
        <dbReference type="ARBA" id="ARBA00022692"/>
    </source>
</evidence>
<evidence type="ECO:0000256" key="1">
    <source>
        <dbReference type="ARBA" id="ARBA00004141"/>
    </source>
</evidence>
<feature type="compositionally biased region" description="Low complexity" evidence="7">
    <location>
        <begin position="783"/>
        <end position="819"/>
    </location>
</feature>
<dbReference type="OrthoDB" id="10538212at2759"/>
<dbReference type="PANTHER" id="PTHR12101:SF17">
    <property type="entry name" value="BLOOD VESSEL EPICARDIAL SUBSTANCE"/>
    <property type="match status" value="1"/>
</dbReference>
<gene>
    <name evidence="10" type="ORF">FNF27_01136</name>
</gene>
<feature type="region of interest" description="Disordered" evidence="7">
    <location>
        <begin position="217"/>
        <end position="331"/>
    </location>
</feature>
<evidence type="ECO:0000256" key="7">
    <source>
        <dbReference type="SAM" id="MobiDB-lite"/>
    </source>
</evidence>
<feature type="region of interest" description="Disordered" evidence="7">
    <location>
        <begin position="628"/>
        <end position="868"/>
    </location>
</feature>
<accession>A0A5A8EJJ1</accession>
<keyword evidence="3" id="KW-1003">Cell membrane</keyword>
<evidence type="ECO:0000256" key="8">
    <source>
        <dbReference type="SAM" id="Phobius"/>
    </source>
</evidence>
<feature type="compositionally biased region" description="Low complexity" evidence="7">
    <location>
        <begin position="661"/>
        <end position="705"/>
    </location>
</feature>
<feature type="compositionally biased region" description="Basic residues" evidence="7">
    <location>
        <begin position="731"/>
        <end position="740"/>
    </location>
</feature>
<dbReference type="InterPro" id="IPR055272">
    <property type="entry name" value="POPDC1-3_dom"/>
</dbReference>
<dbReference type="PANTHER" id="PTHR12101">
    <property type="entry name" value="POPEYE DOMAIN CONTAINING PROTEIN"/>
    <property type="match status" value="1"/>
</dbReference>
<feature type="compositionally biased region" description="Basic and acidic residues" evidence="7">
    <location>
        <begin position="586"/>
        <end position="598"/>
    </location>
</feature>